<sequence length="141" mass="16176">MLHSQKLFIPCFPDMRVNHYFLLSYDTSHSFSLKQPTECNTYADIDAVYKCLMEKYGVKDEQLILYGQSVGSGPTIDLASRVPYLRGVVLHSPILSGLRVLYPVKRTFWFDIYKNIDKIGEVNCPLLVIHKVAGADYIKFH</sequence>
<reference evidence="2" key="1">
    <citation type="journal article" date="2019" name="Curr. Biol.">
        <title>Genome Sequence of Striga asiatica Provides Insight into the Evolution of Plant Parasitism.</title>
        <authorList>
            <person name="Yoshida S."/>
            <person name="Kim S."/>
            <person name="Wafula E.K."/>
            <person name="Tanskanen J."/>
            <person name="Kim Y.M."/>
            <person name="Honaas L."/>
            <person name="Yang Z."/>
            <person name="Spallek T."/>
            <person name="Conn C.E."/>
            <person name="Ichihashi Y."/>
            <person name="Cheong K."/>
            <person name="Cui S."/>
            <person name="Der J.P."/>
            <person name="Gundlach H."/>
            <person name="Jiao Y."/>
            <person name="Hori C."/>
            <person name="Ishida J.K."/>
            <person name="Kasahara H."/>
            <person name="Kiba T."/>
            <person name="Kim M.S."/>
            <person name="Koo N."/>
            <person name="Laohavisit A."/>
            <person name="Lee Y.H."/>
            <person name="Lumba S."/>
            <person name="McCourt P."/>
            <person name="Mortimer J.C."/>
            <person name="Mutuku J.M."/>
            <person name="Nomura T."/>
            <person name="Sasaki-Sekimoto Y."/>
            <person name="Seto Y."/>
            <person name="Wang Y."/>
            <person name="Wakatake T."/>
            <person name="Sakakibara H."/>
            <person name="Demura T."/>
            <person name="Yamaguchi S."/>
            <person name="Yoneyama K."/>
            <person name="Manabe R.I."/>
            <person name="Nelson D.C."/>
            <person name="Schulman A.H."/>
            <person name="Timko M.P."/>
            <person name="dePamphilis C.W."/>
            <person name="Choi D."/>
            <person name="Shirasu K."/>
        </authorList>
    </citation>
    <scope>NUCLEOTIDE SEQUENCE [LARGE SCALE GENOMIC DNA]</scope>
    <source>
        <strain evidence="2">cv. UVA1</strain>
    </source>
</reference>
<protein>
    <submittedName>
        <fullName evidence="1">Alpha/beta-Hydrolases superfamily protein</fullName>
    </submittedName>
</protein>
<name>A0A5A7Q7T8_STRAF</name>
<dbReference type="PANTHER" id="PTHR12277:SF130">
    <property type="entry name" value="ALPHA_BETA-HYDROLASES SUPERFAMILY PROTEIN"/>
    <property type="match status" value="1"/>
</dbReference>
<comment type="caution">
    <text evidence="1">The sequence shown here is derived from an EMBL/GenBank/DDBJ whole genome shotgun (WGS) entry which is preliminary data.</text>
</comment>
<dbReference type="SUPFAM" id="SSF53474">
    <property type="entry name" value="alpha/beta-Hydrolases"/>
    <property type="match status" value="1"/>
</dbReference>
<organism evidence="1 2">
    <name type="scientific">Striga asiatica</name>
    <name type="common">Asiatic witchweed</name>
    <name type="synonym">Buchnera asiatica</name>
    <dbReference type="NCBI Taxonomy" id="4170"/>
    <lineage>
        <taxon>Eukaryota</taxon>
        <taxon>Viridiplantae</taxon>
        <taxon>Streptophyta</taxon>
        <taxon>Embryophyta</taxon>
        <taxon>Tracheophyta</taxon>
        <taxon>Spermatophyta</taxon>
        <taxon>Magnoliopsida</taxon>
        <taxon>eudicotyledons</taxon>
        <taxon>Gunneridae</taxon>
        <taxon>Pentapetalae</taxon>
        <taxon>asterids</taxon>
        <taxon>lamiids</taxon>
        <taxon>Lamiales</taxon>
        <taxon>Orobanchaceae</taxon>
        <taxon>Buchnereae</taxon>
        <taxon>Striga</taxon>
    </lineage>
</organism>
<evidence type="ECO:0000313" key="2">
    <source>
        <dbReference type="Proteomes" id="UP000325081"/>
    </source>
</evidence>
<proteinExistence type="predicted"/>
<keyword evidence="1" id="KW-0378">Hydrolase</keyword>
<dbReference type="Gene3D" id="3.40.50.1820">
    <property type="entry name" value="alpha/beta hydrolase"/>
    <property type="match status" value="1"/>
</dbReference>
<dbReference type="GO" id="GO:0016787">
    <property type="term" value="F:hydrolase activity"/>
    <property type="evidence" value="ECO:0007669"/>
    <property type="project" value="UniProtKB-KW"/>
</dbReference>
<gene>
    <name evidence="1" type="ORF">STAS_17706</name>
</gene>
<dbReference type="EMBL" id="BKCP01006049">
    <property type="protein sequence ID" value="GER41028.1"/>
    <property type="molecule type" value="Genomic_DNA"/>
</dbReference>
<evidence type="ECO:0000313" key="1">
    <source>
        <dbReference type="EMBL" id="GER41028.1"/>
    </source>
</evidence>
<dbReference type="InterPro" id="IPR029058">
    <property type="entry name" value="AB_hydrolase_fold"/>
</dbReference>
<accession>A0A5A7Q7T8</accession>
<dbReference type="OrthoDB" id="446723at2759"/>
<keyword evidence="2" id="KW-1185">Reference proteome</keyword>
<dbReference type="AlphaFoldDB" id="A0A5A7Q7T8"/>
<dbReference type="Proteomes" id="UP000325081">
    <property type="component" value="Unassembled WGS sequence"/>
</dbReference>
<dbReference type="PANTHER" id="PTHR12277">
    <property type="entry name" value="ALPHA/BETA HYDROLASE DOMAIN-CONTAINING PROTEIN"/>
    <property type="match status" value="1"/>
</dbReference>